<evidence type="ECO:0000259" key="2">
    <source>
        <dbReference type="Pfam" id="PF00080"/>
    </source>
</evidence>
<organism evidence="3 4">
    <name type="scientific">Acanthosepion pharaonis</name>
    <name type="common">Pharaoh cuttlefish</name>
    <name type="synonym">Sepia pharaonis</name>
    <dbReference type="NCBI Taxonomy" id="158019"/>
    <lineage>
        <taxon>Eukaryota</taxon>
        <taxon>Metazoa</taxon>
        <taxon>Spiralia</taxon>
        <taxon>Lophotrochozoa</taxon>
        <taxon>Mollusca</taxon>
        <taxon>Cephalopoda</taxon>
        <taxon>Coleoidea</taxon>
        <taxon>Decapodiformes</taxon>
        <taxon>Sepiida</taxon>
        <taxon>Sepiina</taxon>
        <taxon>Sepiidae</taxon>
        <taxon>Acanthosepion</taxon>
    </lineage>
</organism>
<dbReference type="EMBL" id="CAHIKZ030000635">
    <property type="protein sequence ID" value="CAE1230517.1"/>
    <property type="molecule type" value="Genomic_DNA"/>
</dbReference>
<dbReference type="GO" id="GO:0006801">
    <property type="term" value="P:superoxide metabolic process"/>
    <property type="evidence" value="ECO:0007669"/>
    <property type="project" value="InterPro"/>
</dbReference>
<dbReference type="PANTHER" id="PTHR20910:SF1">
    <property type="entry name" value="SUPEROXIDE DISMUTASE COPPER_ZINC BINDING DOMAIN-CONTAINING PROTEIN"/>
    <property type="match status" value="1"/>
</dbReference>
<dbReference type="OrthoDB" id="159229at2759"/>
<dbReference type="InterPro" id="IPR036423">
    <property type="entry name" value="SOD-like_Cu/Zn_dom_sf"/>
</dbReference>
<dbReference type="Gene3D" id="2.60.40.200">
    <property type="entry name" value="Superoxide dismutase, copper/zinc binding domain"/>
    <property type="match status" value="4"/>
</dbReference>
<dbReference type="Proteomes" id="UP000597762">
    <property type="component" value="Unassembled WGS sequence"/>
</dbReference>
<feature type="compositionally biased region" description="Basic and acidic residues" evidence="1">
    <location>
        <begin position="800"/>
        <end position="813"/>
    </location>
</feature>
<dbReference type="PANTHER" id="PTHR20910">
    <property type="entry name" value="AGAP001623-PA"/>
    <property type="match status" value="1"/>
</dbReference>
<evidence type="ECO:0000256" key="1">
    <source>
        <dbReference type="SAM" id="MobiDB-lite"/>
    </source>
</evidence>
<name>A0A812BD65_ACAPH</name>
<dbReference type="Pfam" id="PF00080">
    <property type="entry name" value="Sod_Cu"/>
    <property type="match status" value="1"/>
</dbReference>
<gene>
    <name evidence="3" type="ORF">SPHA_17771</name>
</gene>
<dbReference type="InterPro" id="IPR053257">
    <property type="entry name" value="Cu-only_SOD"/>
</dbReference>
<evidence type="ECO:0000313" key="3">
    <source>
        <dbReference type="EMBL" id="CAE1230517.1"/>
    </source>
</evidence>
<proteinExistence type="predicted"/>
<keyword evidence="4" id="KW-1185">Reference proteome</keyword>
<dbReference type="AlphaFoldDB" id="A0A812BD65"/>
<dbReference type="GO" id="GO:0046872">
    <property type="term" value="F:metal ion binding"/>
    <property type="evidence" value="ECO:0007669"/>
    <property type="project" value="InterPro"/>
</dbReference>
<dbReference type="InterPro" id="IPR001424">
    <property type="entry name" value="SOD_Cu_Zn_dom"/>
</dbReference>
<feature type="domain" description="Superoxide dismutase copper/zinc binding" evidence="2">
    <location>
        <begin position="267"/>
        <end position="389"/>
    </location>
</feature>
<comment type="caution">
    <text evidence="3">The sequence shown here is derived from an EMBL/GenBank/DDBJ whole genome shotgun (WGS) entry which is preliminary data.</text>
</comment>
<dbReference type="SUPFAM" id="SSF49329">
    <property type="entry name" value="Cu,Zn superoxide dismutase-like"/>
    <property type="match status" value="4"/>
</dbReference>
<feature type="region of interest" description="Disordered" evidence="1">
    <location>
        <begin position="785"/>
        <end position="813"/>
    </location>
</feature>
<accession>A0A812BD65</accession>
<sequence>MATFDMESVRGEVIFTEPGEGNGVTMMFRLNSTDGSKDKYTWEFRRYLTDYREEDKCDDRYIGKKFSSETGTVTMGAYEHVTARTIHLWGLNGIVGYTLLLNPTQSSKKPACATIMFRGRHVTAYARLQNSIGGRIIFRQYEQTEYTTIYSDLYYMAPGTQQRSSYHWYIFHPTTETDASEMCRSLKTRYKPRSRVEKLPMLPVGQNPYDQREAWVEQNVWVTGTDNIIGKWVGIVDENEEVIACSFIQEYRHKTAHVYFEGDGSWGSIRFEQDSPYDPTVLYVNFENLRDQASGYHVHKYPVSQRITANEVECSNSELSGHWNPFDIPLNSSPAPGTGTNDQYEVGDLSGKFGTLNGRDTFAETYWDWNLPLFEEYSIIGRSFVVHRTDGSRWFCSNVNYPEDTVILMAKFWYPVFGFAMFRQSTKDPMSDTTVYFELDYSDGTGPTMDHEWKIGERTATDWNDKDGAHRCSSTGNVYNPFNLALDGQYMDSCRKERGFHCAVGDITKRVGGIQIRSGFKKRPAKKTFITTTFLPLFGPYSIEGRSLVIFDNIRQNRLACATIYRHWPYKAVMRQMYHTTTSMQGSVTFEQQTQFDPAVVRLDMLGLNKKVNTWAIYFNPAVENSHSSCSKVALGYMWNPFRVPIQNLPSPGQGTHSQYPMGDMSGKFGYFGDRGHEKKTMRDYNLALYGPSSVMERAMAVSNDYSEIKGCGNMSFLQPEAERWEARVNFWGYVHGYVHMWQYVYPDGHTTETWVYIDVSNNEGRMSRNHDWRIHRDPVWEEQFADRAPDSNNGNVSDEGEHKEHVEEERRVSMEEGVQRACSRVGEVYNPFDVNTNNGYAECEIHNQARCAVGDMSSKHGTYNVGDNGYLYVDRNLPLFGEWSIYGRAMVFYSENHGQQKMSCADVVPINQPYVILSYWRTKKFDKVDLMNKVAKALQTEAWHFAIEQMPIHGECRVLKFYFLGDDEYNPVKWKTKFEQYLSERDEKKGNFYPDNCDSAGFLTSSIVLTVCLLLFQRLFY</sequence>
<protein>
    <recommendedName>
        <fullName evidence="2">Superoxide dismutase copper/zinc binding domain-containing protein</fullName>
    </recommendedName>
</protein>
<reference evidence="3" key="1">
    <citation type="submission" date="2021-01" db="EMBL/GenBank/DDBJ databases">
        <authorList>
            <person name="Li R."/>
            <person name="Bekaert M."/>
        </authorList>
    </citation>
    <scope>NUCLEOTIDE SEQUENCE</scope>
    <source>
        <strain evidence="3">Farmed</strain>
    </source>
</reference>
<evidence type="ECO:0000313" key="4">
    <source>
        <dbReference type="Proteomes" id="UP000597762"/>
    </source>
</evidence>